<name>A0ABY9BLL4_VITVI</name>
<dbReference type="InterPro" id="IPR036885">
    <property type="entry name" value="SWIB_MDM2_dom_sf"/>
</dbReference>
<sequence length="165" mass="18848">MTLFCPCFCEKGIERQLGIYEATPTCVCKEITGLHVAVVDISKHNCFIFLSRSDKVVIDVKKRGGYNKLCSLSPQLQKIVGAAELTGPQVVKKFWTYIQENSLQDPKNNRNIICDESLQELFHVDSINMFEMNKVLSKHVWQLNVEDGHVWNVGIENEKSIPRIH</sequence>
<gene>
    <name evidence="2" type="ORF">VitviT2T_003463</name>
</gene>
<dbReference type="SUPFAM" id="SSF47592">
    <property type="entry name" value="SWIB/MDM2 domain"/>
    <property type="match status" value="1"/>
</dbReference>
<dbReference type="InterPro" id="IPR003121">
    <property type="entry name" value="SWIB_MDM2_domain"/>
</dbReference>
<reference evidence="2 3" key="1">
    <citation type="journal article" date="2023" name="Hortic Res">
        <title>The complete reference genome for grapevine (Vitis vinifera L.) genetics and breeding.</title>
        <authorList>
            <person name="Shi X."/>
            <person name="Cao S."/>
            <person name="Wang X."/>
            <person name="Huang S."/>
            <person name="Wang Y."/>
            <person name="Liu Z."/>
            <person name="Liu W."/>
            <person name="Leng X."/>
            <person name="Peng Y."/>
            <person name="Wang N."/>
            <person name="Wang Y."/>
            <person name="Ma Z."/>
            <person name="Xu X."/>
            <person name="Zhang F."/>
            <person name="Xue H."/>
            <person name="Zhong H."/>
            <person name="Wang Y."/>
            <person name="Zhang K."/>
            <person name="Velt A."/>
            <person name="Avia K."/>
            <person name="Holtgrawe D."/>
            <person name="Grimplet J."/>
            <person name="Matus J.T."/>
            <person name="Ware D."/>
            <person name="Wu X."/>
            <person name="Wang H."/>
            <person name="Liu C."/>
            <person name="Fang Y."/>
            <person name="Rustenholz C."/>
            <person name="Cheng Z."/>
            <person name="Xiao H."/>
            <person name="Zhou Y."/>
        </authorList>
    </citation>
    <scope>NUCLEOTIDE SEQUENCE [LARGE SCALE GENOMIC DNA]</scope>
    <source>
        <strain evidence="3">cv. Pinot noir / PN40024</strain>
        <tissue evidence="2">Leaf</tissue>
    </source>
</reference>
<evidence type="ECO:0000259" key="1">
    <source>
        <dbReference type="PROSITE" id="PS51925"/>
    </source>
</evidence>
<dbReference type="CDD" id="cd10567">
    <property type="entry name" value="SWIB-MDM2_like"/>
    <property type="match status" value="1"/>
</dbReference>
<dbReference type="PANTHER" id="PTHR13844">
    <property type="entry name" value="SWI/SNF-RELATED MATRIX-ASSOCIATED ACTIN-DEPENDENT REGULATOR OF CHROMATIN SUBFAMILY D"/>
    <property type="match status" value="1"/>
</dbReference>
<dbReference type="PROSITE" id="PS51925">
    <property type="entry name" value="SWIB_MDM2"/>
    <property type="match status" value="1"/>
</dbReference>
<keyword evidence="3" id="KW-1185">Reference proteome</keyword>
<dbReference type="Pfam" id="PF02201">
    <property type="entry name" value="SWIB"/>
    <property type="match status" value="1"/>
</dbReference>
<evidence type="ECO:0000313" key="3">
    <source>
        <dbReference type="Proteomes" id="UP001227230"/>
    </source>
</evidence>
<proteinExistence type="predicted"/>
<dbReference type="SMART" id="SM00151">
    <property type="entry name" value="SWIB"/>
    <property type="match status" value="1"/>
</dbReference>
<dbReference type="Gene3D" id="1.10.245.10">
    <property type="entry name" value="SWIB/MDM2 domain"/>
    <property type="match status" value="1"/>
</dbReference>
<organism evidence="2 3">
    <name type="scientific">Vitis vinifera</name>
    <name type="common">Grape</name>
    <dbReference type="NCBI Taxonomy" id="29760"/>
    <lineage>
        <taxon>Eukaryota</taxon>
        <taxon>Viridiplantae</taxon>
        <taxon>Streptophyta</taxon>
        <taxon>Embryophyta</taxon>
        <taxon>Tracheophyta</taxon>
        <taxon>Spermatophyta</taxon>
        <taxon>Magnoliopsida</taxon>
        <taxon>eudicotyledons</taxon>
        <taxon>Gunneridae</taxon>
        <taxon>Pentapetalae</taxon>
        <taxon>rosids</taxon>
        <taxon>Vitales</taxon>
        <taxon>Vitaceae</taxon>
        <taxon>Viteae</taxon>
        <taxon>Vitis</taxon>
    </lineage>
</organism>
<protein>
    <recommendedName>
        <fullName evidence="1">DM2 domain-containing protein</fullName>
    </recommendedName>
</protein>
<feature type="domain" description="DM2" evidence="1">
    <location>
        <begin position="65"/>
        <end position="142"/>
    </location>
</feature>
<evidence type="ECO:0000313" key="2">
    <source>
        <dbReference type="EMBL" id="WJZ83817.1"/>
    </source>
</evidence>
<dbReference type="InterPro" id="IPR019835">
    <property type="entry name" value="SWIB_domain"/>
</dbReference>
<dbReference type="Proteomes" id="UP001227230">
    <property type="component" value="Chromosome 3"/>
</dbReference>
<accession>A0ABY9BLL4</accession>
<dbReference type="EMBL" id="CP126650">
    <property type="protein sequence ID" value="WJZ83817.1"/>
    <property type="molecule type" value="Genomic_DNA"/>
</dbReference>